<reference evidence="4" key="1">
    <citation type="submission" date="2020-06" db="EMBL/GenBank/DDBJ databases">
        <authorList>
            <consortium name="Plant Systems Biology data submission"/>
        </authorList>
    </citation>
    <scope>NUCLEOTIDE SEQUENCE</scope>
    <source>
        <strain evidence="4">D6</strain>
    </source>
</reference>
<keyword evidence="5" id="KW-1185">Reference proteome</keyword>
<feature type="transmembrane region" description="Helical" evidence="3">
    <location>
        <begin position="7"/>
        <end position="25"/>
    </location>
</feature>
<protein>
    <submittedName>
        <fullName evidence="4">Uncharacterized protein</fullName>
    </submittedName>
</protein>
<organism evidence="4 5">
    <name type="scientific">Seminavis robusta</name>
    <dbReference type="NCBI Taxonomy" id="568900"/>
    <lineage>
        <taxon>Eukaryota</taxon>
        <taxon>Sar</taxon>
        <taxon>Stramenopiles</taxon>
        <taxon>Ochrophyta</taxon>
        <taxon>Bacillariophyta</taxon>
        <taxon>Bacillariophyceae</taxon>
        <taxon>Bacillariophycidae</taxon>
        <taxon>Naviculales</taxon>
        <taxon>Naviculaceae</taxon>
        <taxon>Seminavis</taxon>
    </lineage>
</organism>
<feature type="coiled-coil region" evidence="1">
    <location>
        <begin position="55"/>
        <end position="121"/>
    </location>
</feature>
<keyword evidence="1" id="KW-0175">Coiled coil</keyword>
<evidence type="ECO:0000256" key="1">
    <source>
        <dbReference type="SAM" id="Coils"/>
    </source>
</evidence>
<feature type="compositionally biased region" description="Low complexity" evidence="2">
    <location>
        <begin position="130"/>
        <end position="160"/>
    </location>
</feature>
<keyword evidence="3" id="KW-1133">Transmembrane helix</keyword>
<dbReference type="EMBL" id="CAICTM010001089">
    <property type="protein sequence ID" value="CAB9520309.1"/>
    <property type="molecule type" value="Genomic_DNA"/>
</dbReference>
<evidence type="ECO:0000313" key="5">
    <source>
        <dbReference type="Proteomes" id="UP001153069"/>
    </source>
</evidence>
<name>A0A9N8EK47_9STRA</name>
<evidence type="ECO:0000313" key="4">
    <source>
        <dbReference type="EMBL" id="CAB9520309.1"/>
    </source>
</evidence>
<dbReference type="Proteomes" id="UP001153069">
    <property type="component" value="Unassembled WGS sequence"/>
</dbReference>
<proteinExistence type="predicted"/>
<keyword evidence="3" id="KW-0812">Transmembrane</keyword>
<evidence type="ECO:0000256" key="3">
    <source>
        <dbReference type="SAM" id="Phobius"/>
    </source>
</evidence>
<dbReference type="AlphaFoldDB" id="A0A9N8EK47"/>
<sequence length="543" mass="62151">MPSKTEVAISVGLLMAMLGLLWEFSSLRQYRQSPHNTQRSTRTDLMYSNTTAVILQTFRSELEDAKQELLEAKSRLNKQEKSMQKLSKLKEEIQNNASSKQRDLENQVAKLEQQMGKLLETNKKGMVPAQQQPQQIQELQPQHQQQQQRQEQQETETGQQVTKKAEKTNENWWLADRVPLLPWELESITGKCNPPDGVPEICCARSTTKGSGQPVAFRPNLCTTDTKRYENVAEKTLEYLQEHPVDGMGCDVCRIIQVMQEQNWKTLVVAGDSMTRQTFAGFQCELLRRGYEMKTKVEGDLADPRKGLRYGIRQRKTLTLTKIPGSSKSSKMVDIKIIFYIMYWPTAGSIDQFILGPGTDVYIFDHSLWYRHWEMPKFLEGMTALLKQLTTASMPPKMIMWREQSAQHFNRPGGSYSPKGPEMVPGVDGCVPIHDYTAKYQHVQVMKNATERAGMNFVDPHQQQLEQPPATGPSSLSLSNSKNLYFIPFRDFSSQFHDIHRDGECTHYCSTPDLWLPISRGIRIHMDNYNHLQGQNAASDVRS</sequence>
<comment type="caution">
    <text evidence="4">The sequence shown here is derived from an EMBL/GenBank/DDBJ whole genome shotgun (WGS) entry which is preliminary data.</text>
</comment>
<accession>A0A9N8EK47</accession>
<evidence type="ECO:0000256" key="2">
    <source>
        <dbReference type="SAM" id="MobiDB-lite"/>
    </source>
</evidence>
<feature type="region of interest" description="Disordered" evidence="2">
    <location>
        <begin position="126"/>
        <end position="168"/>
    </location>
</feature>
<keyword evidence="3" id="KW-0472">Membrane</keyword>
<gene>
    <name evidence="4" type="ORF">SEMRO_1091_G240280.1</name>
</gene>